<dbReference type="PROSITE" id="PS50837">
    <property type="entry name" value="NACHT"/>
    <property type="match status" value="1"/>
</dbReference>
<dbReference type="InterPro" id="IPR007111">
    <property type="entry name" value="NACHT_NTPase"/>
</dbReference>
<dbReference type="AlphaFoldDB" id="A0A7W8Z4L8"/>
<dbReference type="InterPro" id="IPR027417">
    <property type="entry name" value="P-loop_NTPase"/>
</dbReference>
<organism evidence="2 3">
    <name type="scientific">Sphaerisporangium krabiense</name>
    <dbReference type="NCBI Taxonomy" id="763782"/>
    <lineage>
        <taxon>Bacteria</taxon>
        <taxon>Bacillati</taxon>
        <taxon>Actinomycetota</taxon>
        <taxon>Actinomycetes</taxon>
        <taxon>Streptosporangiales</taxon>
        <taxon>Streptosporangiaceae</taxon>
        <taxon>Sphaerisporangium</taxon>
    </lineage>
</organism>
<name>A0A7W8Z4L8_9ACTN</name>
<evidence type="ECO:0000259" key="1">
    <source>
        <dbReference type="PROSITE" id="PS50837"/>
    </source>
</evidence>
<dbReference type="Gene3D" id="3.40.50.300">
    <property type="entry name" value="P-loop containing nucleotide triphosphate hydrolases"/>
    <property type="match status" value="1"/>
</dbReference>
<dbReference type="PANTHER" id="PTHR46844">
    <property type="entry name" value="SLR5058 PROTEIN"/>
    <property type="match status" value="1"/>
</dbReference>
<proteinExistence type="predicted"/>
<comment type="caution">
    <text evidence="2">The sequence shown here is derived from an EMBL/GenBank/DDBJ whole genome shotgun (WGS) entry which is preliminary data.</text>
</comment>
<feature type="domain" description="NACHT" evidence="1">
    <location>
        <begin position="138"/>
        <end position="262"/>
    </location>
</feature>
<dbReference type="EMBL" id="JACHBR010000001">
    <property type="protein sequence ID" value="MBB5627311.1"/>
    <property type="molecule type" value="Genomic_DNA"/>
</dbReference>
<keyword evidence="3" id="KW-1185">Reference proteome</keyword>
<dbReference type="InterPro" id="IPR003593">
    <property type="entry name" value="AAA+_ATPase"/>
</dbReference>
<reference evidence="2 3" key="1">
    <citation type="submission" date="2020-08" db="EMBL/GenBank/DDBJ databases">
        <title>Sequencing the genomes of 1000 actinobacteria strains.</title>
        <authorList>
            <person name="Klenk H.-P."/>
        </authorList>
    </citation>
    <scope>NUCLEOTIDE SEQUENCE [LARGE SCALE GENOMIC DNA]</scope>
    <source>
        <strain evidence="2 3">DSM 45790</strain>
    </source>
</reference>
<evidence type="ECO:0000313" key="2">
    <source>
        <dbReference type="EMBL" id="MBB5627311.1"/>
    </source>
</evidence>
<protein>
    <submittedName>
        <fullName evidence="2">DNA polymerase III delta prime subunit</fullName>
    </submittedName>
</protein>
<dbReference type="SUPFAM" id="SSF52540">
    <property type="entry name" value="P-loop containing nucleoside triphosphate hydrolases"/>
    <property type="match status" value="1"/>
</dbReference>
<accession>A0A7W8Z4L8</accession>
<evidence type="ECO:0000313" key="3">
    <source>
        <dbReference type="Proteomes" id="UP000588112"/>
    </source>
</evidence>
<dbReference type="SMART" id="SM00382">
    <property type="entry name" value="AAA"/>
    <property type="match status" value="1"/>
</dbReference>
<dbReference type="PRINTS" id="PR00830">
    <property type="entry name" value="ENDOLAPTASE"/>
</dbReference>
<dbReference type="RefSeq" id="WP_184611866.1">
    <property type="nucleotide sequence ID" value="NZ_BOOS01000036.1"/>
</dbReference>
<dbReference type="Pfam" id="PF05729">
    <property type="entry name" value="NACHT"/>
    <property type="match status" value="1"/>
</dbReference>
<dbReference type="Proteomes" id="UP000588112">
    <property type="component" value="Unassembled WGS sequence"/>
</dbReference>
<dbReference type="PANTHER" id="PTHR46844:SF1">
    <property type="entry name" value="SLR5058 PROTEIN"/>
    <property type="match status" value="1"/>
</dbReference>
<sequence length="986" mass="108991">MAAKLWPDVQRRPWLALAAFLGYELLLAAVGFAGKVFGDLQDRWAKAAADGVDAVLRRTSARFERAYRDQVRGAVRFVDQKGLATRSDRTPELAKIYVDVSLEPRVPHETARAPLAGRAEMYVERRSLWSFLGGEAPVVLAVIGPPGTGKTTLLRHVALSLGRERARRRDLPVLLYLRDHAAAIDADPAIGLPALIASRLDRLRGQEPSGWFDRQLAAGRCTVMLDGLDEVAREQDRENVVDWVERQIAQYPANDFIITSRPHGYHAYPLNSATTLQVRRFTGEQIAEFVRGWYLAEERLATGGEPDADVELLAARQAGALLEKLRESPQLYDLAANPLLLTMIANVHRHRGALPGSRAELYAEICQVLLWRRAEAKGRAAQQETLRGDRKEQVLRELAFTMMERNVRDLPEAEAAAVVGPALRRVAGDAVQPQDFLADVRNGGLLHEHEAGLYAFSHQTFQEYLAAAYIHDHPRIQQILIAAVDDPWWRETTLLYAARADCTAIVDACLALGNVPALALAFDCAEEGRSISPATRQELDKLLLSSLDADSPHSLRTRLFNAIAVTRHLRDAVRLGDYTWVCTRPITPSIYRLFLASPASRVRPWTSRHPGDVTAALWPDDVAGFVAWVNDVVSDDRVYRLPTRDEVEDPAFRLVLDTGTRGVWYAEKGAESAHERLPAPRVPPGAPDPFRATRDVILDQVVADWRDLTVASAAFVVIHLALDHAGPGRRPGRNKSAEQGTPVADRAESVLREYLHLVHESFHLDMDTALALTLDRPLSSTRKLNLTLDHALSRALQEGQKPTPFVRHRHPIDRAVSRVRKHCLLRSMAILLGLQPTAPWPGRRARDTSLAVLLEWLMGPCFARMPSSPGPATFAALVAVLGETSEAVRSICASNQEDRRLRHVQELATGLMAIGESVLDGREPFGADFAACVRLGALALASRLDRLPGGGDVAKRYREIASAVTAMQRRAEGEPPVNEAIVLVRT</sequence>
<gene>
    <name evidence="2" type="ORF">BJ981_003010</name>
</gene>